<dbReference type="PANTHER" id="PTHR24379">
    <property type="entry name" value="KRAB AND ZINC FINGER DOMAIN-CONTAINING"/>
    <property type="match status" value="1"/>
</dbReference>
<comment type="caution">
    <text evidence="7">The sequence shown here is derived from an EMBL/GenBank/DDBJ whole genome shotgun (WGS) entry which is preliminary data.</text>
</comment>
<evidence type="ECO:0000256" key="2">
    <source>
        <dbReference type="ARBA" id="ARBA00022737"/>
    </source>
</evidence>
<evidence type="ECO:0000256" key="5">
    <source>
        <dbReference type="PROSITE-ProRule" id="PRU00042"/>
    </source>
</evidence>
<accession>A0AAN8G8P2</accession>
<dbReference type="SMART" id="SM00355">
    <property type="entry name" value="ZnF_C2H2"/>
    <property type="match status" value="11"/>
</dbReference>
<sequence>MTTSISNDLTMTIFEDVNIEVNLDVQPRDEEISEIEEQSRHTGRYSAKGQHKRLKYVRDLVFTSSNTSEMTRSRRFNTRWLTKFPWLRLDDSTRTMFCKLCEKHKVNNDFVNGSQDFREAILLNHQASTDHEVAVDKENEEKVEQKMVENEQDDDEEGNVTNSVTRSLFKKWLPSIPWLRYDKVKDKIYCQVCRIHRGDKHDGFVTVSCWSRVTDLKRHESTGIHKSALIAQLTLDSKKDYNEGDLRAADDSDLHQFIAKWFPYFPWLRCDNFTNRLHCQLCERHSVENDFVTGSQTFTGSSLVEHTSSPEHKKALQEEDNFVMKSSQDRTESISDKFDPKWLPMFPWLRYDNGLDMMFCQLCEKYKMSTDFVSGSNIFILSALFKHNVSTSHKQVDRMEKTLGRDTANISRVYTGVEGSAPAAPEVHHEFNKEWLSIYSWLQYYETDQKILCQLCKRYRMKNEFVNGTQNFSESSILGHLQSHDHQLASDRSDENLQDLKIKCDAQVQYKDRTEKFSCVCGKTFVSIQNFWSHLNKFHLSLNEDGRPYQCKICNKEFDIHNRAKNHMKHAHLNVKSYYCKICKRDFNTQNAFITHSALHVSNETTEIHVCDVCSKSFLTKEAMILHCKSHSTNPFECDVCKKTLSSSQSLVLHIEKHKTCEFCGKTYENKAELTSHLKLHAQVSAEKPFKCNVCGNSYESNNQLQSHILVHRQEKTFKCDLCLCEYARNGHLRLHKKRHHNVVEEAETSFKCEICNIVVSDQHALDQHRFQVNHTVCSDICYICSQKFFTSKELKKHVEMHHGLKCPFCAKSFPTSEEFEQHKRNPDREKLAKGILQTLLNDMPSKALSSCCICGKLRDVEQIFVDIENSCENSIYNKVQANLKEYLAKAVVDSSEYKCVTCNHPVDIEYLRMEHSYTIIAKN</sequence>
<dbReference type="Pfam" id="PF00096">
    <property type="entry name" value="zf-C2H2"/>
    <property type="match status" value="3"/>
</dbReference>
<dbReference type="InterPro" id="IPR057456">
    <property type="entry name" value="Znf_C17orf113"/>
</dbReference>
<dbReference type="FunFam" id="3.30.160.60:FF:000100">
    <property type="entry name" value="Zinc finger 45-like"/>
    <property type="match status" value="1"/>
</dbReference>
<dbReference type="PROSITE" id="PS50157">
    <property type="entry name" value="ZINC_FINGER_C2H2_2"/>
    <property type="match status" value="9"/>
</dbReference>
<keyword evidence="2" id="KW-0677">Repeat</keyword>
<evidence type="ECO:0000259" key="6">
    <source>
        <dbReference type="PROSITE" id="PS50157"/>
    </source>
</evidence>
<evidence type="ECO:0000313" key="7">
    <source>
        <dbReference type="EMBL" id="KAK6168058.1"/>
    </source>
</evidence>
<evidence type="ECO:0000256" key="4">
    <source>
        <dbReference type="ARBA" id="ARBA00022833"/>
    </source>
</evidence>
<feature type="domain" description="C2H2-type" evidence="6">
    <location>
        <begin position="718"/>
        <end position="740"/>
    </location>
</feature>
<feature type="domain" description="C2H2-type" evidence="6">
    <location>
        <begin position="805"/>
        <end position="832"/>
    </location>
</feature>
<feature type="domain" description="C2H2-type" evidence="6">
    <location>
        <begin position="690"/>
        <end position="717"/>
    </location>
</feature>
<keyword evidence="1" id="KW-0479">Metal-binding</keyword>
<dbReference type="EMBL" id="JAZGQO010000018">
    <property type="protein sequence ID" value="KAK6168058.1"/>
    <property type="molecule type" value="Genomic_DNA"/>
</dbReference>
<dbReference type="Gene3D" id="3.30.160.60">
    <property type="entry name" value="Classic Zinc Finger"/>
    <property type="match status" value="6"/>
</dbReference>
<feature type="domain" description="C2H2-type" evidence="6">
    <location>
        <begin position="636"/>
        <end position="658"/>
    </location>
</feature>
<dbReference type="InterPro" id="IPR006580">
    <property type="entry name" value="Znf_TTF"/>
</dbReference>
<organism evidence="7 8">
    <name type="scientific">Patella caerulea</name>
    <name type="common">Rayed Mediterranean limpet</name>
    <dbReference type="NCBI Taxonomy" id="87958"/>
    <lineage>
        <taxon>Eukaryota</taxon>
        <taxon>Metazoa</taxon>
        <taxon>Spiralia</taxon>
        <taxon>Lophotrochozoa</taxon>
        <taxon>Mollusca</taxon>
        <taxon>Gastropoda</taxon>
        <taxon>Patellogastropoda</taxon>
        <taxon>Patelloidea</taxon>
        <taxon>Patellidae</taxon>
        <taxon>Patella</taxon>
    </lineage>
</organism>
<evidence type="ECO:0000313" key="8">
    <source>
        <dbReference type="Proteomes" id="UP001347796"/>
    </source>
</evidence>
<dbReference type="AlphaFoldDB" id="A0AAN8G8P2"/>
<dbReference type="InterPro" id="IPR013087">
    <property type="entry name" value="Znf_C2H2_type"/>
</dbReference>
<dbReference type="SMART" id="SM00597">
    <property type="entry name" value="ZnF_TTF"/>
    <property type="match status" value="3"/>
</dbReference>
<keyword evidence="3 5" id="KW-0863">Zinc-finger</keyword>
<dbReference type="Pfam" id="PF25431">
    <property type="entry name" value="zf-C17orf113"/>
    <property type="match status" value="4"/>
</dbReference>
<proteinExistence type="predicted"/>
<evidence type="ECO:0000256" key="3">
    <source>
        <dbReference type="ARBA" id="ARBA00022771"/>
    </source>
</evidence>
<dbReference type="Proteomes" id="UP001347796">
    <property type="component" value="Unassembled WGS sequence"/>
</dbReference>
<dbReference type="PANTHER" id="PTHR24379:SF121">
    <property type="entry name" value="C2H2-TYPE DOMAIN-CONTAINING PROTEIN"/>
    <property type="match status" value="1"/>
</dbReference>
<dbReference type="PROSITE" id="PS00028">
    <property type="entry name" value="ZINC_FINGER_C2H2_1"/>
    <property type="match status" value="7"/>
</dbReference>
<feature type="domain" description="C2H2-type" evidence="6">
    <location>
        <begin position="780"/>
        <end position="807"/>
    </location>
</feature>
<dbReference type="GO" id="GO:0008270">
    <property type="term" value="F:zinc ion binding"/>
    <property type="evidence" value="ECO:0007669"/>
    <property type="project" value="UniProtKB-KW"/>
</dbReference>
<feature type="domain" description="C2H2-type" evidence="6">
    <location>
        <begin position="659"/>
        <end position="686"/>
    </location>
</feature>
<keyword evidence="4" id="KW-0862">Zinc</keyword>
<keyword evidence="8" id="KW-1185">Reference proteome</keyword>
<name>A0AAN8G8P2_PATCE</name>
<protein>
    <recommendedName>
        <fullName evidence="6">C2H2-type domain-containing protein</fullName>
    </recommendedName>
</protein>
<dbReference type="SUPFAM" id="SSF57667">
    <property type="entry name" value="beta-beta-alpha zinc fingers"/>
    <property type="match status" value="4"/>
</dbReference>
<evidence type="ECO:0000256" key="1">
    <source>
        <dbReference type="ARBA" id="ARBA00022723"/>
    </source>
</evidence>
<feature type="domain" description="C2H2-type" evidence="6">
    <location>
        <begin position="609"/>
        <end position="636"/>
    </location>
</feature>
<feature type="domain" description="C2H2-type" evidence="6">
    <location>
        <begin position="578"/>
        <end position="605"/>
    </location>
</feature>
<gene>
    <name evidence="7" type="ORF">SNE40_021960</name>
</gene>
<reference evidence="7 8" key="1">
    <citation type="submission" date="2024-01" db="EMBL/GenBank/DDBJ databases">
        <title>The genome of the rayed Mediterranean limpet Patella caerulea (Linnaeus, 1758).</title>
        <authorList>
            <person name="Anh-Thu Weber A."/>
            <person name="Halstead-Nussloch G."/>
        </authorList>
    </citation>
    <scope>NUCLEOTIDE SEQUENCE [LARGE SCALE GENOMIC DNA]</scope>
    <source>
        <strain evidence="7">AATW-2023a</strain>
        <tissue evidence="7">Whole specimen</tissue>
    </source>
</reference>
<feature type="domain" description="C2H2-type" evidence="6">
    <location>
        <begin position="549"/>
        <end position="577"/>
    </location>
</feature>
<dbReference type="InterPro" id="IPR036236">
    <property type="entry name" value="Znf_C2H2_sf"/>
</dbReference>